<dbReference type="SUPFAM" id="SSF52283">
    <property type="entry name" value="Formate/glycerate dehydrogenase catalytic domain-like"/>
    <property type="match status" value="1"/>
</dbReference>
<keyword evidence="1" id="KW-0560">Oxidoreductase</keyword>
<evidence type="ECO:0000313" key="3">
    <source>
        <dbReference type="EMBL" id="GAI50477.1"/>
    </source>
</evidence>
<sequence length="125" mass="13280">EVKEPLLEEYELFHEEYVLFTFLHLAADKTLTGVLLKSKIVGIAYETVQKDDGCLPFLAPMSEIAGRISPLIGSFYLAKHKGGMGKFIVGIPGIPPAKVVIIGGGRVGTNAAKIAAGMGAKIVIL</sequence>
<dbReference type="PANTHER" id="PTHR42795:SF1">
    <property type="entry name" value="ALANINE DEHYDROGENASE"/>
    <property type="match status" value="1"/>
</dbReference>
<dbReference type="InterPro" id="IPR007886">
    <property type="entry name" value="AlaDH/PNT_N"/>
</dbReference>
<dbReference type="Pfam" id="PF01262">
    <property type="entry name" value="AlaDh_PNT_C"/>
    <property type="match status" value="1"/>
</dbReference>
<dbReference type="PANTHER" id="PTHR42795">
    <property type="entry name" value="ALANINE DEHYDROGENASE"/>
    <property type="match status" value="1"/>
</dbReference>
<feature type="non-terminal residue" evidence="3">
    <location>
        <position position="125"/>
    </location>
</feature>
<protein>
    <recommendedName>
        <fullName evidence="2">Alanine dehydrogenase/pyridine nucleotide transhydrogenase N-terminal domain-containing protein</fullName>
    </recommendedName>
</protein>
<gene>
    <name evidence="3" type="ORF">S06H3_64131</name>
</gene>
<dbReference type="InterPro" id="IPR007698">
    <property type="entry name" value="AlaDH/PNT_NAD(H)-bd"/>
</dbReference>
<reference evidence="3" key="1">
    <citation type="journal article" date="2014" name="Front. Microbiol.">
        <title>High frequency of phylogenetically diverse reductive dehalogenase-homologous genes in deep subseafloor sedimentary metagenomes.</title>
        <authorList>
            <person name="Kawai M."/>
            <person name="Futagami T."/>
            <person name="Toyoda A."/>
            <person name="Takaki Y."/>
            <person name="Nishi S."/>
            <person name="Hori S."/>
            <person name="Arai W."/>
            <person name="Tsubouchi T."/>
            <person name="Morono Y."/>
            <person name="Uchiyama I."/>
            <person name="Ito T."/>
            <person name="Fujiyama A."/>
            <person name="Inagaki F."/>
            <person name="Takami H."/>
        </authorList>
    </citation>
    <scope>NUCLEOTIDE SEQUENCE</scope>
    <source>
        <strain evidence="3">Expedition CK06-06</strain>
    </source>
</reference>
<dbReference type="GO" id="GO:0000286">
    <property type="term" value="F:alanine dehydrogenase activity"/>
    <property type="evidence" value="ECO:0007669"/>
    <property type="project" value="TreeGrafter"/>
</dbReference>
<name>X1P2F8_9ZZZZ</name>
<evidence type="ECO:0000256" key="1">
    <source>
        <dbReference type="ARBA" id="ARBA00023002"/>
    </source>
</evidence>
<dbReference type="AlphaFoldDB" id="X1P2F8"/>
<comment type="caution">
    <text evidence="3">The sequence shown here is derived from an EMBL/GenBank/DDBJ whole genome shotgun (WGS) entry which is preliminary data.</text>
</comment>
<feature type="non-terminal residue" evidence="3">
    <location>
        <position position="1"/>
    </location>
</feature>
<dbReference type="SUPFAM" id="SSF51735">
    <property type="entry name" value="NAD(P)-binding Rossmann-fold domains"/>
    <property type="match status" value="1"/>
</dbReference>
<dbReference type="InterPro" id="IPR036291">
    <property type="entry name" value="NAD(P)-bd_dom_sf"/>
</dbReference>
<feature type="domain" description="Alanine dehydrogenase/pyridine nucleotide transhydrogenase N-terminal" evidence="2">
    <location>
        <begin position="1"/>
        <end position="65"/>
    </location>
</feature>
<accession>X1P2F8</accession>
<dbReference type="SMART" id="SM01003">
    <property type="entry name" value="AlaDh_PNT_N"/>
    <property type="match status" value="1"/>
</dbReference>
<organism evidence="3">
    <name type="scientific">marine sediment metagenome</name>
    <dbReference type="NCBI Taxonomy" id="412755"/>
    <lineage>
        <taxon>unclassified sequences</taxon>
        <taxon>metagenomes</taxon>
        <taxon>ecological metagenomes</taxon>
    </lineage>
</organism>
<dbReference type="Gene3D" id="3.40.50.720">
    <property type="entry name" value="NAD(P)-binding Rossmann-like Domain"/>
    <property type="match status" value="2"/>
</dbReference>
<dbReference type="Pfam" id="PF05222">
    <property type="entry name" value="AlaDh_PNT_N"/>
    <property type="match status" value="1"/>
</dbReference>
<dbReference type="GO" id="GO:0005886">
    <property type="term" value="C:plasma membrane"/>
    <property type="evidence" value="ECO:0007669"/>
    <property type="project" value="TreeGrafter"/>
</dbReference>
<proteinExistence type="predicted"/>
<dbReference type="GO" id="GO:0006524">
    <property type="term" value="P:alanine catabolic process"/>
    <property type="evidence" value="ECO:0007669"/>
    <property type="project" value="TreeGrafter"/>
</dbReference>
<dbReference type="EMBL" id="BARV01042736">
    <property type="protein sequence ID" value="GAI50477.1"/>
    <property type="molecule type" value="Genomic_DNA"/>
</dbReference>
<evidence type="ECO:0000259" key="2">
    <source>
        <dbReference type="SMART" id="SM01003"/>
    </source>
</evidence>